<comment type="similarity">
    <text evidence="7">Belongs to the type 2 lipid phosphate phosphatase family.</text>
</comment>
<evidence type="ECO:0000313" key="12">
    <source>
        <dbReference type="Proteomes" id="UP001201163"/>
    </source>
</evidence>
<gene>
    <name evidence="11" type="ORF">EDB92DRAFT_1857097</name>
</gene>
<dbReference type="GO" id="GO:0042392">
    <property type="term" value="F:sphingosine-1-phosphate phosphatase activity"/>
    <property type="evidence" value="ECO:0007669"/>
    <property type="project" value="TreeGrafter"/>
</dbReference>
<feature type="compositionally biased region" description="Basic residues" evidence="8">
    <location>
        <begin position="410"/>
        <end position="422"/>
    </location>
</feature>
<dbReference type="InterPro" id="IPR000326">
    <property type="entry name" value="PAP2/HPO"/>
</dbReference>
<dbReference type="InterPro" id="IPR036938">
    <property type="entry name" value="PAP2/HPO_sf"/>
</dbReference>
<evidence type="ECO:0000256" key="2">
    <source>
        <dbReference type="ARBA" id="ARBA00022692"/>
    </source>
</evidence>
<proteinExistence type="inferred from homology"/>
<reference evidence="11" key="1">
    <citation type="submission" date="2022-01" db="EMBL/GenBank/DDBJ databases">
        <title>Comparative genomics reveals a dynamic genome evolution in the ectomycorrhizal milk-cap (Lactarius) mushrooms.</title>
        <authorList>
            <consortium name="DOE Joint Genome Institute"/>
            <person name="Lebreton A."/>
            <person name="Tang N."/>
            <person name="Kuo A."/>
            <person name="LaButti K."/>
            <person name="Drula E."/>
            <person name="Barry K."/>
            <person name="Clum A."/>
            <person name="Lipzen A."/>
            <person name="Mousain D."/>
            <person name="Ng V."/>
            <person name="Wang R."/>
            <person name="Wang X."/>
            <person name="Dai Y."/>
            <person name="Henrissat B."/>
            <person name="Grigoriev I.V."/>
            <person name="Guerin-Laguette A."/>
            <person name="Yu F."/>
            <person name="Martin F.M."/>
        </authorList>
    </citation>
    <scope>NUCLEOTIDE SEQUENCE</scope>
    <source>
        <strain evidence="11">QP</strain>
    </source>
</reference>
<dbReference type="SMART" id="SM00014">
    <property type="entry name" value="acidPPc"/>
    <property type="match status" value="1"/>
</dbReference>
<evidence type="ECO:0000256" key="8">
    <source>
        <dbReference type="SAM" id="MobiDB-lite"/>
    </source>
</evidence>
<keyword evidence="12" id="KW-1185">Reference proteome</keyword>
<dbReference type="Gene3D" id="1.20.144.10">
    <property type="entry name" value="Phosphatidic acid phosphatase type 2/haloperoxidase"/>
    <property type="match status" value="1"/>
</dbReference>
<dbReference type="SUPFAM" id="SSF48317">
    <property type="entry name" value="Acid phosphatase/Vanadium-dependent haloperoxidase"/>
    <property type="match status" value="1"/>
</dbReference>
<keyword evidence="3" id="KW-0378">Hydrolase</keyword>
<feature type="transmembrane region" description="Helical" evidence="9">
    <location>
        <begin position="181"/>
        <end position="200"/>
    </location>
</feature>
<dbReference type="AlphaFoldDB" id="A0AAD4LGU8"/>
<protein>
    <recommendedName>
        <fullName evidence="10">Phosphatidic acid phosphatase type 2/haloperoxidase domain-containing protein</fullName>
    </recommendedName>
</protein>
<keyword evidence="4" id="KW-0256">Endoplasmic reticulum</keyword>
<dbReference type="GO" id="GO:0005789">
    <property type="term" value="C:endoplasmic reticulum membrane"/>
    <property type="evidence" value="ECO:0007669"/>
    <property type="project" value="UniProtKB-SubCell"/>
</dbReference>
<dbReference type="Pfam" id="PF01569">
    <property type="entry name" value="PAP2"/>
    <property type="match status" value="1"/>
</dbReference>
<evidence type="ECO:0000256" key="6">
    <source>
        <dbReference type="ARBA" id="ARBA00023136"/>
    </source>
</evidence>
<evidence type="ECO:0000313" key="11">
    <source>
        <dbReference type="EMBL" id="KAH8992711.1"/>
    </source>
</evidence>
<evidence type="ECO:0000256" key="4">
    <source>
        <dbReference type="ARBA" id="ARBA00022824"/>
    </source>
</evidence>
<dbReference type="Proteomes" id="UP001201163">
    <property type="component" value="Unassembled WGS sequence"/>
</dbReference>
<keyword evidence="6 9" id="KW-0472">Membrane</keyword>
<feature type="transmembrane region" description="Helical" evidence="9">
    <location>
        <begin position="76"/>
        <end position="97"/>
    </location>
</feature>
<evidence type="ECO:0000256" key="1">
    <source>
        <dbReference type="ARBA" id="ARBA00004477"/>
    </source>
</evidence>
<dbReference type="PANTHER" id="PTHR14969">
    <property type="entry name" value="SPHINGOSINE-1-PHOSPHATE PHOSPHOHYDROLASE"/>
    <property type="match status" value="1"/>
</dbReference>
<dbReference type="PANTHER" id="PTHR14969:SF28">
    <property type="entry name" value="DIHYDROSPHINGOSINE 1-PHOSPHATE PHOSPHATASE LCB3-RELATED"/>
    <property type="match status" value="1"/>
</dbReference>
<feature type="transmembrane region" description="Helical" evidence="9">
    <location>
        <begin position="460"/>
        <end position="478"/>
    </location>
</feature>
<name>A0AAD4LGU8_9AGAM</name>
<evidence type="ECO:0000259" key="10">
    <source>
        <dbReference type="SMART" id="SM00014"/>
    </source>
</evidence>
<organism evidence="11 12">
    <name type="scientific">Lactarius akahatsu</name>
    <dbReference type="NCBI Taxonomy" id="416441"/>
    <lineage>
        <taxon>Eukaryota</taxon>
        <taxon>Fungi</taxon>
        <taxon>Dikarya</taxon>
        <taxon>Basidiomycota</taxon>
        <taxon>Agaricomycotina</taxon>
        <taxon>Agaricomycetes</taxon>
        <taxon>Russulales</taxon>
        <taxon>Russulaceae</taxon>
        <taxon>Lactarius</taxon>
    </lineage>
</organism>
<dbReference type="CDD" id="cd03388">
    <property type="entry name" value="PAP2_SPPase1"/>
    <property type="match status" value="1"/>
</dbReference>
<evidence type="ECO:0000256" key="3">
    <source>
        <dbReference type="ARBA" id="ARBA00022801"/>
    </source>
</evidence>
<comment type="subcellular location">
    <subcellularLocation>
        <location evidence="1">Endoplasmic reticulum membrane</location>
        <topology evidence="1">Multi-pass membrane protein</topology>
    </subcellularLocation>
</comment>
<sequence>MPPLCASCHHQPPPNTVPPLTTTHRTPLSRIVSRIRLTLPSWRAAVRRQCLAVVERESEIIAQWQSRVRTPWLDTYFLHTSMLGTHTFFLVFLPAFFFFGHDDLGRGLCYALAFGVYMSSYLKDLVCSPRPYAPPVVRLTVGNHHLEYGLPSTHSTNSTSMALFLGAHVYDLHRIGTLSTAAFATWVVVLFIYVFSIVVGRLYTGMHGFMDCSVGIILGIISWLLQHLVMPEVEKWVQSSDWSAPLVVTVVCLLLVNQHPSPVDDCPCFEDAIAFASVILGIITSFWCSKRVPALNTDLFTSVTPGAALDSPAAITTWVLFALLKLVTGVLIIFSWRILAKPSVQTLLPPLFRWLAWASPVRLPHRRHYTPATEYVHGPPHTLRAVPSMIDLDLAVAEVVDEDAGVASGRRGRSSGAVKRRGSPSGSVQEKAVTFEEASEGGTGEDGEVKHYDADVLTKVVVYVGIGAIATVMVPALFEALGWGV</sequence>
<feature type="compositionally biased region" description="Acidic residues" evidence="8">
    <location>
        <begin position="437"/>
        <end position="446"/>
    </location>
</feature>
<keyword evidence="5 9" id="KW-1133">Transmembrane helix</keyword>
<dbReference type="EMBL" id="JAKELL010000021">
    <property type="protein sequence ID" value="KAH8992711.1"/>
    <property type="molecule type" value="Genomic_DNA"/>
</dbReference>
<feature type="domain" description="Phosphatidic acid phosphatase type 2/haloperoxidase" evidence="10">
    <location>
        <begin position="106"/>
        <end position="227"/>
    </location>
</feature>
<evidence type="ECO:0000256" key="7">
    <source>
        <dbReference type="ARBA" id="ARBA00038324"/>
    </source>
</evidence>
<keyword evidence="2 9" id="KW-0812">Transmembrane</keyword>
<evidence type="ECO:0000256" key="9">
    <source>
        <dbReference type="SAM" id="Phobius"/>
    </source>
</evidence>
<comment type="caution">
    <text evidence="11">The sequence shown here is derived from an EMBL/GenBank/DDBJ whole genome shotgun (WGS) entry which is preliminary data.</text>
</comment>
<feature type="transmembrane region" description="Helical" evidence="9">
    <location>
        <begin position="312"/>
        <end position="334"/>
    </location>
</feature>
<evidence type="ECO:0000256" key="5">
    <source>
        <dbReference type="ARBA" id="ARBA00022989"/>
    </source>
</evidence>
<feature type="region of interest" description="Disordered" evidence="8">
    <location>
        <begin position="407"/>
        <end position="448"/>
    </location>
</feature>
<feature type="transmembrane region" description="Helical" evidence="9">
    <location>
        <begin position="212"/>
        <end position="230"/>
    </location>
</feature>
<accession>A0AAD4LGU8</accession>